<dbReference type="Pfam" id="PF02803">
    <property type="entry name" value="Thiolase_C"/>
    <property type="match status" value="1"/>
</dbReference>
<proteinExistence type="inferred from homology"/>
<evidence type="ECO:0000256" key="5">
    <source>
        <dbReference type="ARBA" id="ARBA00022832"/>
    </source>
</evidence>
<name>A0A1I1TUU2_9BACT</name>
<keyword evidence="3" id="KW-0963">Cytoplasm</keyword>
<evidence type="ECO:0000313" key="15">
    <source>
        <dbReference type="Proteomes" id="UP000199400"/>
    </source>
</evidence>
<dbReference type="PANTHER" id="PTHR18919">
    <property type="entry name" value="ACETYL-COA C-ACYLTRANSFERASE"/>
    <property type="match status" value="1"/>
</dbReference>
<feature type="domain" description="Thiolase C-terminal" evidence="13">
    <location>
        <begin position="292"/>
        <end position="430"/>
    </location>
</feature>
<feature type="active site" description="Proton acceptor" evidence="10">
    <location>
        <position position="387"/>
    </location>
</feature>
<dbReference type="InterPro" id="IPR020610">
    <property type="entry name" value="Thiolase_AS"/>
</dbReference>
<keyword evidence="5" id="KW-0276">Fatty acid metabolism</keyword>
<dbReference type="InterPro" id="IPR016039">
    <property type="entry name" value="Thiolase-like"/>
</dbReference>
<reference evidence="15" key="1">
    <citation type="submission" date="2016-10" db="EMBL/GenBank/DDBJ databases">
        <authorList>
            <person name="Varghese N."/>
            <person name="Submissions S."/>
        </authorList>
    </citation>
    <scope>NUCLEOTIDE SEQUENCE [LARGE SCALE GENOMIC DNA]</scope>
    <source>
        <strain evidence="15">ATCC 25963</strain>
    </source>
</reference>
<dbReference type="InterPro" id="IPR020613">
    <property type="entry name" value="Thiolase_CS"/>
</dbReference>
<evidence type="ECO:0000256" key="6">
    <source>
        <dbReference type="ARBA" id="ARBA00022963"/>
    </source>
</evidence>
<evidence type="ECO:0000256" key="8">
    <source>
        <dbReference type="ARBA" id="ARBA00023315"/>
    </source>
</evidence>
<evidence type="ECO:0000256" key="4">
    <source>
        <dbReference type="ARBA" id="ARBA00022679"/>
    </source>
</evidence>
<dbReference type="EC" id="2.3.1.16" evidence="9"/>
<dbReference type="PROSITE" id="PS00737">
    <property type="entry name" value="THIOLASE_2"/>
    <property type="match status" value="1"/>
</dbReference>
<keyword evidence="15" id="KW-1185">Reference proteome</keyword>
<dbReference type="NCBIfam" id="TIGR01930">
    <property type="entry name" value="AcCoA-C-Actrans"/>
    <property type="match status" value="1"/>
</dbReference>
<protein>
    <recommendedName>
        <fullName evidence="9">acetyl-CoA C-acyltransferase</fullName>
        <ecNumber evidence="9">2.3.1.16</ecNumber>
    </recommendedName>
</protein>
<keyword evidence="8 11" id="KW-0012">Acyltransferase</keyword>
<dbReference type="Gene3D" id="3.40.47.10">
    <property type="match status" value="1"/>
</dbReference>
<dbReference type="InterPro" id="IPR002155">
    <property type="entry name" value="Thiolase"/>
</dbReference>
<dbReference type="SUPFAM" id="SSF53901">
    <property type="entry name" value="Thiolase-like"/>
    <property type="match status" value="2"/>
</dbReference>
<evidence type="ECO:0000256" key="10">
    <source>
        <dbReference type="PIRSR" id="PIRSR000429-1"/>
    </source>
</evidence>
<dbReference type="AlphaFoldDB" id="A0A1I1TUU2"/>
<dbReference type="CDD" id="cd00751">
    <property type="entry name" value="thiolase"/>
    <property type="match status" value="1"/>
</dbReference>
<comment type="pathway">
    <text evidence="1">Lipid metabolism; fatty acid beta-oxidation.</text>
</comment>
<evidence type="ECO:0000256" key="9">
    <source>
        <dbReference type="ARBA" id="ARBA00024073"/>
    </source>
</evidence>
<keyword evidence="6" id="KW-0442">Lipid degradation</keyword>
<dbReference type="InterPro" id="IPR020617">
    <property type="entry name" value="Thiolase_C"/>
</dbReference>
<evidence type="ECO:0000256" key="2">
    <source>
        <dbReference type="ARBA" id="ARBA00010982"/>
    </source>
</evidence>
<sequence>MSSQVRRVAVVAGARTPFCKAGGQLIRSSAVQLGVAAARETLMRAQIRPERVQQIVFGIVSPPVGAPNIAREIALAGAFPTGVPGFTISMACISSNQAIASAAESIALGKADVVLAGGAEVLSDVPIQFGRRFRDALFAASKARNAKERLKAFRGVKLGDLAPVAPAIAETSTGQTMGQSAEKMAKAFGIKREDQDKFAAQSHHRAGEAWKNKSISSRIAPVAVPRGKEVTIVTADDHPRPDTSVEKLAQLRPVFDRELGSVTAGNSSPLTDGASAVLLASEELARAEGWPILGLLRGYQFTAIDPFEHLLMGPVSAVASVLDQTGLALSDIGVIEMHEAFAAQVLANIHGLGSAKYCAEKLGRPAAVGEIDPTFINQWGGSISLGHPFGATGGRLVLQLLDQMAQKSAQFGLISACAAGGMGSAMIFERV</sequence>
<dbReference type="PROSITE" id="PS00099">
    <property type="entry name" value="THIOLASE_3"/>
    <property type="match status" value="1"/>
</dbReference>
<keyword evidence="4 11" id="KW-0808">Transferase</keyword>
<dbReference type="PANTHER" id="PTHR18919:SF153">
    <property type="entry name" value="TRIFUNCTIONAL ENZYME SUBUNIT BETA, MITOCHONDRIAL"/>
    <property type="match status" value="1"/>
</dbReference>
<dbReference type="RefSeq" id="WP_096334012.1">
    <property type="nucleotide sequence ID" value="NZ_FOMX01000002.1"/>
</dbReference>
<feature type="domain" description="Thiolase N-terminal" evidence="12">
    <location>
        <begin position="8"/>
        <end position="283"/>
    </location>
</feature>
<evidence type="ECO:0000256" key="3">
    <source>
        <dbReference type="ARBA" id="ARBA00022490"/>
    </source>
</evidence>
<evidence type="ECO:0000256" key="1">
    <source>
        <dbReference type="ARBA" id="ARBA00005005"/>
    </source>
</evidence>
<feature type="active site" description="Acyl-thioester intermediate" evidence="10">
    <location>
        <position position="92"/>
    </location>
</feature>
<organism evidence="14 15">
    <name type="scientific">Nannocystis exedens</name>
    <dbReference type="NCBI Taxonomy" id="54"/>
    <lineage>
        <taxon>Bacteria</taxon>
        <taxon>Pseudomonadati</taxon>
        <taxon>Myxococcota</taxon>
        <taxon>Polyangia</taxon>
        <taxon>Nannocystales</taxon>
        <taxon>Nannocystaceae</taxon>
        <taxon>Nannocystis</taxon>
    </lineage>
</organism>
<evidence type="ECO:0000256" key="11">
    <source>
        <dbReference type="RuleBase" id="RU003557"/>
    </source>
</evidence>
<evidence type="ECO:0000256" key="7">
    <source>
        <dbReference type="ARBA" id="ARBA00023098"/>
    </source>
</evidence>
<dbReference type="GO" id="GO:0003985">
    <property type="term" value="F:acetyl-CoA C-acetyltransferase activity"/>
    <property type="evidence" value="ECO:0007669"/>
    <property type="project" value="TreeGrafter"/>
</dbReference>
<dbReference type="GO" id="GO:0006635">
    <property type="term" value="P:fatty acid beta-oxidation"/>
    <property type="evidence" value="ECO:0007669"/>
    <property type="project" value="TreeGrafter"/>
</dbReference>
<evidence type="ECO:0000313" key="14">
    <source>
        <dbReference type="EMBL" id="SFD59330.1"/>
    </source>
</evidence>
<accession>A0A1I1TUU2</accession>
<dbReference type="FunFam" id="3.40.47.10:FF:000011">
    <property type="entry name" value="3-ketoacyl-CoA thiolase"/>
    <property type="match status" value="1"/>
</dbReference>
<dbReference type="PIRSF" id="PIRSF000429">
    <property type="entry name" value="Ac-CoA_Ac_transf"/>
    <property type="match status" value="1"/>
</dbReference>
<dbReference type="Proteomes" id="UP000199400">
    <property type="component" value="Unassembled WGS sequence"/>
</dbReference>
<dbReference type="InterPro" id="IPR020615">
    <property type="entry name" value="Thiolase_acyl_enz_int_AS"/>
</dbReference>
<evidence type="ECO:0000259" key="13">
    <source>
        <dbReference type="Pfam" id="PF02803"/>
    </source>
</evidence>
<dbReference type="EMBL" id="FOMX01000002">
    <property type="protein sequence ID" value="SFD59330.1"/>
    <property type="molecule type" value="Genomic_DNA"/>
</dbReference>
<dbReference type="OrthoDB" id="4565318at2"/>
<dbReference type="STRING" id="54.SAMN02745121_00785"/>
<dbReference type="Pfam" id="PF00108">
    <property type="entry name" value="Thiolase_N"/>
    <property type="match status" value="1"/>
</dbReference>
<dbReference type="InterPro" id="IPR020616">
    <property type="entry name" value="Thiolase_N"/>
</dbReference>
<comment type="similarity">
    <text evidence="2 11">Belongs to the thiolase-like superfamily. Thiolase family.</text>
</comment>
<gene>
    <name evidence="14" type="ORF">SAMN02745121_00785</name>
</gene>
<evidence type="ECO:0000259" key="12">
    <source>
        <dbReference type="Pfam" id="PF00108"/>
    </source>
</evidence>
<dbReference type="PROSITE" id="PS00098">
    <property type="entry name" value="THIOLASE_1"/>
    <property type="match status" value="1"/>
</dbReference>
<feature type="active site" description="Proton acceptor" evidence="10">
    <location>
        <position position="417"/>
    </location>
</feature>
<keyword evidence="7" id="KW-0443">Lipid metabolism</keyword>